<sequence>MKYAFCLILFSLFSFTGFSQILNPSFEDNLSQWNIKERNHFHFSIDSSQKHIGNQSLKINGRETQSSDYIPFSQPVLISLNHLQTIKISSYVKTENLKGNAALWCQVWDKNNKMIGFQNSEMQNLFINGNTDWQKYSLTITADSSVKKLVLGGYVSGDGTAWFDDLQIVYANKKDSTTSAEVKKFITDFNDIIKKNSIYSDSLNWESINKNIQDLYAGLKTIDEAKVLTSYMIDQLRKAGDNHSFLQTKTVAENYTKDNSTPLKPKAKLLENGIGYIYVPGFTSTNDSVSKLFTDTIQNLIRKIDIQNKIRGWIVDLRENQGGNMYPMIAGLGPLIGNGTLGYFIKNDQGLSISNRWYYEDGIAGTGKNLNLTKKNDPYLIKNPMQKIAVLIGAKTSSSGEMTAISFIGKKNVKLFGQHSGGYTTGNVSFRLSDGSALVLACSLVADRNKKQYLKGIDPDVLVADLKKVNDDVLGAAKRWINE</sequence>
<dbReference type="Pfam" id="PF02018">
    <property type="entry name" value="CBM_4_9"/>
    <property type="match status" value="1"/>
</dbReference>
<keyword evidence="2" id="KW-0732">Signal</keyword>
<dbReference type="CDD" id="cd06567">
    <property type="entry name" value="Peptidase_S41"/>
    <property type="match status" value="1"/>
</dbReference>
<dbReference type="Gene3D" id="2.60.120.260">
    <property type="entry name" value="Galactose-binding domain-like"/>
    <property type="match status" value="1"/>
</dbReference>
<feature type="chain" id="PRO_5047131747" description="Tail specific protease domain-containing protein" evidence="2">
    <location>
        <begin position="20"/>
        <end position="483"/>
    </location>
</feature>
<evidence type="ECO:0000313" key="4">
    <source>
        <dbReference type="EMBL" id="MBK0381697.1"/>
    </source>
</evidence>
<evidence type="ECO:0000259" key="3">
    <source>
        <dbReference type="SMART" id="SM00245"/>
    </source>
</evidence>
<dbReference type="Pfam" id="PF03572">
    <property type="entry name" value="Peptidase_S41"/>
    <property type="match status" value="1"/>
</dbReference>
<feature type="signal peptide" evidence="2">
    <location>
        <begin position="1"/>
        <end position="19"/>
    </location>
</feature>
<comment type="caution">
    <text evidence="4">The sequence shown here is derived from an EMBL/GenBank/DDBJ whole genome shotgun (WGS) entry which is preliminary data.</text>
</comment>
<organism evidence="4 5">
    <name type="scientific">Pedobacter segetis</name>
    <dbReference type="NCBI Taxonomy" id="2793069"/>
    <lineage>
        <taxon>Bacteria</taxon>
        <taxon>Pseudomonadati</taxon>
        <taxon>Bacteroidota</taxon>
        <taxon>Sphingobacteriia</taxon>
        <taxon>Sphingobacteriales</taxon>
        <taxon>Sphingobacteriaceae</taxon>
        <taxon>Pedobacter</taxon>
    </lineage>
</organism>
<dbReference type="PANTHER" id="PTHR32060">
    <property type="entry name" value="TAIL-SPECIFIC PROTEASE"/>
    <property type="match status" value="1"/>
</dbReference>
<evidence type="ECO:0000256" key="1">
    <source>
        <dbReference type="ARBA" id="ARBA00022801"/>
    </source>
</evidence>
<dbReference type="InterPro" id="IPR005151">
    <property type="entry name" value="Tail-specific_protease"/>
</dbReference>
<accession>A0ABS1BFQ1</accession>
<dbReference type="InterPro" id="IPR003305">
    <property type="entry name" value="CenC_carb-bd"/>
</dbReference>
<name>A0ABS1BFQ1_9SPHI</name>
<dbReference type="Gene3D" id="3.90.226.10">
    <property type="entry name" value="2-enoyl-CoA Hydratase, Chain A, domain 1"/>
    <property type="match status" value="1"/>
</dbReference>
<dbReference type="SUPFAM" id="SSF52096">
    <property type="entry name" value="ClpP/crotonase"/>
    <property type="match status" value="1"/>
</dbReference>
<keyword evidence="5" id="KW-1185">Reference proteome</keyword>
<dbReference type="SUPFAM" id="SSF49785">
    <property type="entry name" value="Galactose-binding domain-like"/>
    <property type="match status" value="1"/>
</dbReference>
<dbReference type="InterPro" id="IPR029045">
    <property type="entry name" value="ClpP/crotonase-like_dom_sf"/>
</dbReference>
<dbReference type="PANTHER" id="PTHR32060:SF30">
    <property type="entry name" value="CARBOXY-TERMINAL PROCESSING PROTEASE CTPA"/>
    <property type="match status" value="1"/>
</dbReference>
<protein>
    <recommendedName>
        <fullName evidence="3">Tail specific protease domain-containing protein</fullName>
    </recommendedName>
</protein>
<dbReference type="SMART" id="SM00245">
    <property type="entry name" value="TSPc"/>
    <property type="match status" value="1"/>
</dbReference>
<reference evidence="4 5" key="1">
    <citation type="submission" date="2020-12" db="EMBL/GenBank/DDBJ databases">
        <title>Bacterial novel species Pedobacter sp. SD-b isolated from soil.</title>
        <authorList>
            <person name="Jung H.-Y."/>
        </authorList>
    </citation>
    <scope>NUCLEOTIDE SEQUENCE [LARGE SCALE GENOMIC DNA]</scope>
    <source>
        <strain evidence="4 5">SD-b</strain>
    </source>
</reference>
<evidence type="ECO:0000256" key="2">
    <source>
        <dbReference type="SAM" id="SignalP"/>
    </source>
</evidence>
<evidence type="ECO:0000313" key="5">
    <source>
        <dbReference type="Proteomes" id="UP000660024"/>
    </source>
</evidence>
<proteinExistence type="predicted"/>
<keyword evidence="1" id="KW-0378">Hydrolase</keyword>
<feature type="domain" description="Tail specific protease" evidence="3">
    <location>
        <begin position="225"/>
        <end position="464"/>
    </location>
</feature>
<dbReference type="EMBL" id="JAEHFY010000002">
    <property type="protein sequence ID" value="MBK0381697.1"/>
    <property type="molecule type" value="Genomic_DNA"/>
</dbReference>
<dbReference type="Proteomes" id="UP000660024">
    <property type="component" value="Unassembled WGS sequence"/>
</dbReference>
<gene>
    <name evidence="4" type="ORF">I5M32_01875</name>
</gene>
<dbReference type="InterPro" id="IPR008979">
    <property type="entry name" value="Galactose-bd-like_sf"/>
</dbReference>
<dbReference type="RefSeq" id="WP_200584480.1">
    <property type="nucleotide sequence ID" value="NZ_JAEHFY010000002.1"/>
</dbReference>